<evidence type="ECO:0000256" key="2">
    <source>
        <dbReference type="ARBA" id="ARBA00022840"/>
    </source>
</evidence>
<dbReference type="PANTHER" id="PTHR30473">
    <property type="entry name" value="PROTEIN PHOH"/>
    <property type="match status" value="1"/>
</dbReference>
<dbReference type="SUPFAM" id="SSF88723">
    <property type="entry name" value="PIN domain-like"/>
    <property type="match status" value="1"/>
</dbReference>
<dbReference type="Pfam" id="PF13638">
    <property type="entry name" value="PIN_4"/>
    <property type="match status" value="1"/>
</dbReference>
<dbReference type="Gene3D" id="3.40.50.300">
    <property type="entry name" value="P-loop containing nucleotide triphosphate hydrolases"/>
    <property type="match status" value="1"/>
</dbReference>
<dbReference type="Proteomes" id="UP000280960">
    <property type="component" value="Chromosome"/>
</dbReference>
<dbReference type="Gene3D" id="3.40.50.1010">
    <property type="entry name" value="5'-nuclease"/>
    <property type="match status" value="1"/>
</dbReference>
<dbReference type="InterPro" id="IPR051451">
    <property type="entry name" value="PhoH2-like"/>
</dbReference>
<dbReference type="InterPro" id="IPR002716">
    <property type="entry name" value="PIN_dom"/>
</dbReference>
<feature type="domain" description="PIN" evidence="4">
    <location>
        <begin position="3"/>
        <end position="135"/>
    </location>
</feature>
<keyword evidence="1" id="KW-0547">Nucleotide-binding</keyword>
<dbReference type="InterPro" id="IPR027417">
    <property type="entry name" value="P-loop_NTPase"/>
</dbReference>
<evidence type="ECO:0000256" key="3">
    <source>
        <dbReference type="ARBA" id="ARBA00046345"/>
    </source>
</evidence>
<dbReference type="CDD" id="cd09883">
    <property type="entry name" value="PIN_VapC_PhoHL-ATPase"/>
    <property type="match status" value="1"/>
</dbReference>
<dbReference type="InterPro" id="IPR003714">
    <property type="entry name" value="PhoH"/>
</dbReference>
<name>A0A3G2R372_9FIRM</name>
<evidence type="ECO:0000259" key="4">
    <source>
        <dbReference type="SMART" id="SM00670"/>
    </source>
</evidence>
<dbReference type="GO" id="GO:0005829">
    <property type="term" value="C:cytosol"/>
    <property type="evidence" value="ECO:0007669"/>
    <property type="project" value="TreeGrafter"/>
</dbReference>
<keyword evidence="2" id="KW-0067">ATP-binding</keyword>
<dbReference type="InterPro" id="IPR029060">
    <property type="entry name" value="PIN-like_dom_sf"/>
</dbReference>
<evidence type="ECO:0000313" key="5">
    <source>
        <dbReference type="EMBL" id="AYO29568.1"/>
    </source>
</evidence>
<evidence type="ECO:0000256" key="1">
    <source>
        <dbReference type="ARBA" id="ARBA00022741"/>
    </source>
</evidence>
<dbReference type="AlphaFoldDB" id="A0A3G2R372"/>
<sequence length="442" mass="49689">MEKIYVLDTSVLLSDPNAFFSFEDNDVVIPAVVIEEVDSKKSYQDEIGRNARRISRILDNFRNMGKLHEGIPLEVGGTFRVELNHKAMTFLADYFVESNNDNRILAVAKNLQLEENQKPQPKKVILVSRDAIMRVKADALGVEAQDYLSDKIVTASDFYQGYVEKDVNPSAIDMFYMDGSLSVEYFDEEAFYPNQYVILKDAYGSSKSALGRYSLQKKSIVPLYFTKDTVWGIHPKNAQQKMAFDLLLNDEVSLVTITGRAGTGKTLLALAAGLLKTEDEKVYKKLVVARPVVPMGRDIGFLPGDKDEKLRPWMQPIYDNLEYIFSARSGEDIEDIMVGLKNVEVEALTYIRGRSIAKQFIIIDEAQNLSRHEMKTIVSRVGEGSKIVLIGDPEQIDNPYLDYSSNGLSYVVEKFKDQALAGHVNLIKGERSPLAQLAAELL</sequence>
<proteinExistence type="inferred from homology"/>
<dbReference type="Pfam" id="PF02562">
    <property type="entry name" value="PhoH"/>
    <property type="match status" value="1"/>
</dbReference>
<keyword evidence="6" id="KW-1185">Reference proteome</keyword>
<dbReference type="PANTHER" id="PTHR30473:SF2">
    <property type="entry name" value="PIN DOMAIN-CONTAINING PROTEIN"/>
    <property type="match status" value="1"/>
</dbReference>
<dbReference type="FunFam" id="3.40.50.1010:FF:000007">
    <property type="entry name" value="PhoH family protein"/>
    <property type="match status" value="1"/>
</dbReference>
<dbReference type="RefSeq" id="WP_122013972.1">
    <property type="nucleotide sequence ID" value="NZ_CP033169.1"/>
</dbReference>
<accession>A0A3G2R372</accession>
<reference evidence="5 6" key="1">
    <citation type="submission" date="2018-10" db="EMBL/GenBank/DDBJ databases">
        <authorList>
            <person name="Zhang X."/>
        </authorList>
    </citation>
    <scope>NUCLEOTIDE SEQUENCE [LARGE SCALE GENOMIC DNA]</scope>
    <source>
        <strain evidence="5 6">SK-G1</strain>
    </source>
</reference>
<comment type="similarity">
    <text evidence="3">In the N-terminal section; belongs to the PINc/VapC protein family.</text>
</comment>
<dbReference type="KEGG" id="bacg:D2962_02150"/>
<dbReference type="EMBL" id="CP033169">
    <property type="protein sequence ID" value="AYO29568.1"/>
    <property type="molecule type" value="Genomic_DNA"/>
</dbReference>
<dbReference type="GO" id="GO:0005524">
    <property type="term" value="F:ATP binding"/>
    <property type="evidence" value="ECO:0007669"/>
    <property type="project" value="UniProtKB-KW"/>
</dbReference>
<dbReference type="FunFam" id="3.40.50.300:FF:000013">
    <property type="entry name" value="PhoH family ATPase"/>
    <property type="match status" value="1"/>
</dbReference>
<evidence type="ECO:0000313" key="6">
    <source>
        <dbReference type="Proteomes" id="UP000280960"/>
    </source>
</evidence>
<dbReference type="SUPFAM" id="SSF52540">
    <property type="entry name" value="P-loop containing nucleoside triphosphate hydrolases"/>
    <property type="match status" value="1"/>
</dbReference>
<gene>
    <name evidence="5" type="ORF">D2962_02150</name>
</gene>
<dbReference type="SMART" id="SM00670">
    <property type="entry name" value="PINc"/>
    <property type="match status" value="1"/>
</dbReference>
<organism evidence="5 6">
    <name type="scientific">Biomaibacter acetigenes</name>
    <dbReference type="NCBI Taxonomy" id="2316383"/>
    <lineage>
        <taxon>Bacteria</taxon>
        <taxon>Bacillati</taxon>
        <taxon>Bacillota</taxon>
        <taxon>Clostridia</taxon>
        <taxon>Thermosediminibacterales</taxon>
        <taxon>Tepidanaerobacteraceae</taxon>
        <taxon>Biomaibacter</taxon>
    </lineage>
</organism>
<protein>
    <submittedName>
        <fullName evidence="5">PhoH family protein</fullName>
    </submittedName>
</protein>